<organism evidence="1 2">
    <name type="scientific">Hyaloscypha variabilis (strain UAMH 11265 / GT02V1 / F)</name>
    <name type="common">Meliniomyces variabilis</name>
    <dbReference type="NCBI Taxonomy" id="1149755"/>
    <lineage>
        <taxon>Eukaryota</taxon>
        <taxon>Fungi</taxon>
        <taxon>Dikarya</taxon>
        <taxon>Ascomycota</taxon>
        <taxon>Pezizomycotina</taxon>
        <taxon>Leotiomycetes</taxon>
        <taxon>Helotiales</taxon>
        <taxon>Hyaloscyphaceae</taxon>
        <taxon>Hyaloscypha</taxon>
        <taxon>Hyaloscypha variabilis</taxon>
    </lineage>
</organism>
<name>A0A2J6RFZ3_HYAVF</name>
<dbReference type="EMBL" id="KZ613949">
    <property type="protein sequence ID" value="PMD37436.1"/>
    <property type="molecule type" value="Genomic_DNA"/>
</dbReference>
<accession>A0A2J6RFZ3</accession>
<sequence>MVEIAKYCSRARSMIQLMETVAARCVTAPKKCGLLLMKNSFSSEEGASLKPKPPLASPKSIKFSVTIFLTSPHKLYRAGQMMKCQKLYAHSPTYSMMTWNIATSVASTPTFQLSDENSRLLSSGVCVYLRQAAQANDELPEIMKQTAFSLPEGTRGYDTADHETMPLGTAVLNTITSTKRYYKTEV</sequence>
<dbReference type="Proteomes" id="UP000235786">
    <property type="component" value="Unassembled WGS sequence"/>
</dbReference>
<protein>
    <submittedName>
        <fullName evidence="1">Uncharacterized protein</fullName>
    </submittedName>
</protein>
<reference evidence="1 2" key="1">
    <citation type="submission" date="2016-04" db="EMBL/GenBank/DDBJ databases">
        <title>A degradative enzymes factory behind the ericoid mycorrhizal symbiosis.</title>
        <authorList>
            <consortium name="DOE Joint Genome Institute"/>
            <person name="Martino E."/>
            <person name="Morin E."/>
            <person name="Grelet G."/>
            <person name="Kuo A."/>
            <person name="Kohler A."/>
            <person name="Daghino S."/>
            <person name="Barry K."/>
            <person name="Choi C."/>
            <person name="Cichocki N."/>
            <person name="Clum A."/>
            <person name="Copeland A."/>
            <person name="Hainaut M."/>
            <person name="Haridas S."/>
            <person name="Labutti K."/>
            <person name="Lindquist E."/>
            <person name="Lipzen A."/>
            <person name="Khouja H.-R."/>
            <person name="Murat C."/>
            <person name="Ohm R."/>
            <person name="Olson A."/>
            <person name="Spatafora J."/>
            <person name="Veneault-Fourrey C."/>
            <person name="Henrissat B."/>
            <person name="Grigoriev I."/>
            <person name="Martin F."/>
            <person name="Perotto S."/>
        </authorList>
    </citation>
    <scope>NUCLEOTIDE SEQUENCE [LARGE SCALE GENOMIC DNA]</scope>
    <source>
        <strain evidence="1 2">F</strain>
    </source>
</reference>
<dbReference type="AlphaFoldDB" id="A0A2J6RFZ3"/>
<keyword evidence="2" id="KW-1185">Reference proteome</keyword>
<evidence type="ECO:0000313" key="1">
    <source>
        <dbReference type="EMBL" id="PMD37436.1"/>
    </source>
</evidence>
<evidence type="ECO:0000313" key="2">
    <source>
        <dbReference type="Proteomes" id="UP000235786"/>
    </source>
</evidence>
<gene>
    <name evidence="1" type="ORF">L207DRAFT_531724</name>
</gene>
<proteinExistence type="predicted"/>